<name>A0A232M0A6_9EURO</name>
<keyword evidence="1" id="KW-0378">Hydrolase</keyword>
<accession>A0A232M0A6</accession>
<dbReference type="Proteomes" id="UP000243515">
    <property type="component" value="Unassembled WGS sequence"/>
</dbReference>
<dbReference type="GO" id="GO:0009395">
    <property type="term" value="P:phospholipid catabolic process"/>
    <property type="evidence" value="ECO:0007669"/>
    <property type="project" value="TreeGrafter"/>
</dbReference>
<evidence type="ECO:0000256" key="1">
    <source>
        <dbReference type="ARBA" id="ARBA00022801"/>
    </source>
</evidence>
<comment type="caution">
    <text evidence="2">The sequence shown here is derived from an EMBL/GenBank/DDBJ whole genome shotgun (WGS) entry which is preliminary data.</text>
</comment>
<gene>
    <name evidence="2" type="ORF">Egran_02508</name>
</gene>
<sequence>MSRHRAYSSSLQNVGTRSKLQQYRMMWIRAVTVILIAAAVSNGLPAPRDDAVWTQIRGNIKHVIYLMMENHSFDNVGGYWSFHPGIDNLLNLRAPFCNAITHPNWTVWGEPLNVCAAPYESEVPLADPDHGFPGTAYQIYGKWDPTSQDVPNMSGFIERQVELYGETPGQASFVIKAYNENKTATLLEIAKNFAFFDSYHAEHPGPTNPNRQFATSGSTCGYIDNTNQSAGWYANVTGVSCATSIFEALTKKNITWKNYYETDIIDSWMYKWVQDNAIKNLVHADQIFRDLEDGTLPQFSYYNPECCNITSMHPKSNMATGEQMIKHLYDAVRGSQLIILNFDEHGGFADHVPPPVNIPAPQDGIKFKGVTEKRNTTYDFTRLGVRVPAFLISPWIPANTLIHDEGTMYAPNSAYTHTSLLHFLQELWDLDGLNNRVQWAKTFEYVFTNQKREDAPANLTQPIWYGGIADPQPYPFYLLNQQPDYYKALKGR</sequence>
<keyword evidence="3" id="KW-1185">Reference proteome</keyword>
<organism evidence="2 3">
    <name type="scientific">Elaphomyces granulatus</name>
    <dbReference type="NCBI Taxonomy" id="519963"/>
    <lineage>
        <taxon>Eukaryota</taxon>
        <taxon>Fungi</taxon>
        <taxon>Dikarya</taxon>
        <taxon>Ascomycota</taxon>
        <taxon>Pezizomycotina</taxon>
        <taxon>Eurotiomycetes</taxon>
        <taxon>Eurotiomycetidae</taxon>
        <taxon>Eurotiales</taxon>
        <taxon>Elaphomycetaceae</taxon>
        <taxon>Elaphomyces</taxon>
    </lineage>
</organism>
<dbReference type="AlphaFoldDB" id="A0A232M0A6"/>
<dbReference type="Pfam" id="PF04185">
    <property type="entry name" value="Phosphoesterase"/>
    <property type="match status" value="1"/>
</dbReference>
<dbReference type="OrthoDB" id="5135119at2759"/>
<dbReference type="Gene3D" id="3.40.720.10">
    <property type="entry name" value="Alkaline Phosphatase, subunit A"/>
    <property type="match status" value="2"/>
</dbReference>
<dbReference type="EMBL" id="NPHW01003361">
    <property type="protein sequence ID" value="OXV09728.1"/>
    <property type="molecule type" value="Genomic_DNA"/>
</dbReference>
<dbReference type="InterPro" id="IPR017850">
    <property type="entry name" value="Alkaline_phosphatase_core_sf"/>
</dbReference>
<evidence type="ECO:0000313" key="3">
    <source>
        <dbReference type="Proteomes" id="UP000243515"/>
    </source>
</evidence>
<protein>
    <recommendedName>
        <fullName evidence="4">Phosphoesterase</fullName>
    </recommendedName>
</protein>
<dbReference type="PANTHER" id="PTHR31956">
    <property type="entry name" value="NON-SPECIFIC PHOSPHOLIPASE C4-RELATED"/>
    <property type="match status" value="1"/>
</dbReference>
<dbReference type="GO" id="GO:0042578">
    <property type="term" value="F:phosphoric ester hydrolase activity"/>
    <property type="evidence" value="ECO:0007669"/>
    <property type="project" value="UniProtKB-ARBA"/>
</dbReference>
<dbReference type="InterPro" id="IPR007312">
    <property type="entry name" value="Phosphoesterase"/>
</dbReference>
<proteinExistence type="predicted"/>
<reference evidence="2 3" key="1">
    <citation type="journal article" date="2015" name="Environ. Microbiol.">
        <title>Metagenome sequence of Elaphomyces granulatus from sporocarp tissue reveals Ascomycota ectomycorrhizal fingerprints of genome expansion and a Proteobacteria-rich microbiome.</title>
        <authorList>
            <person name="Quandt C.A."/>
            <person name="Kohler A."/>
            <person name="Hesse C.N."/>
            <person name="Sharpton T.J."/>
            <person name="Martin F."/>
            <person name="Spatafora J.W."/>
        </authorList>
    </citation>
    <scope>NUCLEOTIDE SEQUENCE [LARGE SCALE GENOMIC DNA]</scope>
    <source>
        <strain evidence="2 3">OSC145934</strain>
    </source>
</reference>
<evidence type="ECO:0000313" key="2">
    <source>
        <dbReference type="EMBL" id="OXV09728.1"/>
    </source>
</evidence>
<evidence type="ECO:0008006" key="4">
    <source>
        <dbReference type="Google" id="ProtNLM"/>
    </source>
</evidence>
<dbReference type="PANTHER" id="PTHR31956:SF1">
    <property type="entry name" value="NON-SPECIFIC PHOSPHOLIPASE C1"/>
    <property type="match status" value="1"/>
</dbReference>